<evidence type="ECO:0000256" key="1">
    <source>
        <dbReference type="ARBA" id="ARBA00018672"/>
    </source>
</evidence>
<evidence type="ECO:0000256" key="5">
    <source>
        <dbReference type="ARBA" id="ARBA00024867"/>
    </source>
</evidence>
<dbReference type="InterPro" id="IPR039420">
    <property type="entry name" value="WalR-like"/>
</dbReference>
<evidence type="ECO:0000313" key="11">
    <source>
        <dbReference type="Proteomes" id="UP000036873"/>
    </source>
</evidence>
<gene>
    <name evidence="10" type="ORF">AKG39_07730</name>
</gene>
<keyword evidence="11" id="KW-1185">Reference proteome</keyword>
<dbReference type="GO" id="GO:0032993">
    <property type="term" value="C:protein-DNA complex"/>
    <property type="evidence" value="ECO:0007669"/>
    <property type="project" value="TreeGrafter"/>
</dbReference>
<feature type="modified residue" description="4-aspartylphosphate" evidence="6">
    <location>
        <position position="52"/>
    </location>
</feature>
<dbReference type="CDD" id="cd00383">
    <property type="entry name" value="trans_reg_C"/>
    <property type="match status" value="1"/>
</dbReference>
<comment type="caution">
    <text evidence="10">The sequence shown here is derived from an EMBL/GenBank/DDBJ whole genome shotgun (WGS) entry which is preliminary data.</text>
</comment>
<keyword evidence="4" id="KW-0804">Transcription</keyword>
<evidence type="ECO:0000256" key="6">
    <source>
        <dbReference type="PROSITE-ProRule" id="PRU00169"/>
    </source>
</evidence>
<dbReference type="PANTHER" id="PTHR48111">
    <property type="entry name" value="REGULATOR OF RPOS"/>
    <property type="match status" value="1"/>
</dbReference>
<dbReference type="SUPFAM" id="SSF52172">
    <property type="entry name" value="CheY-like"/>
    <property type="match status" value="1"/>
</dbReference>
<keyword evidence="2" id="KW-0805">Transcription regulation</keyword>
<dbReference type="GO" id="GO:0005829">
    <property type="term" value="C:cytosol"/>
    <property type="evidence" value="ECO:0007669"/>
    <property type="project" value="TreeGrafter"/>
</dbReference>
<dbReference type="InterPro" id="IPR011006">
    <property type="entry name" value="CheY-like_superfamily"/>
</dbReference>
<evidence type="ECO:0000259" key="9">
    <source>
        <dbReference type="PROSITE" id="PS51755"/>
    </source>
</evidence>
<keyword evidence="3 7" id="KW-0238">DNA-binding</keyword>
<keyword evidence="6" id="KW-0597">Phosphoprotein</keyword>
<organism evidence="10 11">
    <name type="scientific">Acetobacterium bakii</name>
    <dbReference type="NCBI Taxonomy" id="52689"/>
    <lineage>
        <taxon>Bacteria</taxon>
        <taxon>Bacillati</taxon>
        <taxon>Bacillota</taxon>
        <taxon>Clostridia</taxon>
        <taxon>Eubacteriales</taxon>
        <taxon>Eubacteriaceae</taxon>
        <taxon>Acetobacterium</taxon>
    </lineage>
</organism>
<dbReference type="Proteomes" id="UP000036873">
    <property type="component" value="Unassembled WGS sequence"/>
</dbReference>
<reference evidence="11" key="1">
    <citation type="submission" date="2015-07" db="EMBL/GenBank/DDBJ databases">
        <title>Draft genome sequence of Acetobacterium bakii DSM 8293, a potential psychrophilic chemical producer through syngas fermentation.</title>
        <authorList>
            <person name="Song Y."/>
            <person name="Hwang S."/>
            <person name="Cho B.-K."/>
        </authorList>
    </citation>
    <scope>NUCLEOTIDE SEQUENCE [LARGE SCALE GENOMIC DNA]</scope>
    <source>
        <strain evidence="11">DSM 8239</strain>
    </source>
</reference>
<dbReference type="SMART" id="SM00862">
    <property type="entry name" value="Trans_reg_C"/>
    <property type="match status" value="1"/>
</dbReference>
<dbReference type="Gene3D" id="6.10.250.690">
    <property type="match status" value="1"/>
</dbReference>
<evidence type="ECO:0000259" key="8">
    <source>
        <dbReference type="PROSITE" id="PS50110"/>
    </source>
</evidence>
<feature type="domain" description="Response regulatory" evidence="8">
    <location>
        <begin position="3"/>
        <end position="116"/>
    </location>
</feature>
<evidence type="ECO:0000256" key="2">
    <source>
        <dbReference type="ARBA" id="ARBA00023015"/>
    </source>
</evidence>
<dbReference type="InterPro" id="IPR001867">
    <property type="entry name" value="OmpR/PhoB-type_DNA-bd"/>
</dbReference>
<comment type="function">
    <text evidence="5">May play the central regulatory role in sporulation. It may be an element of the effector pathway responsible for the activation of sporulation genes in response to nutritional stress. Spo0A may act in concert with spo0H (a sigma factor) to control the expression of some genes that are critical to the sporulation process.</text>
</comment>
<dbReference type="Pfam" id="PF00486">
    <property type="entry name" value="Trans_reg_C"/>
    <property type="match status" value="1"/>
</dbReference>
<evidence type="ECO:0000313" key="10">
    <source>
        <dbReference type="EMBL" id="KNZ42261.1"/>
    </source>
</evidence>
<sequence length="223" mass="25527">MKNILIADDEKDIVKLLRLYLENDDTKVFEAYDGEMVYQILKNNVIDLALLDIMMPKINGFELTKKIRKEWGIPVMIISAKVDISDKILGLDLGADDYITKPFDPLEVAARVRARFRENHGTQSSSSENIMLTVREMTLSLAECILYKENQAISLTAVELKLMRLLMEHPGRVFTKEQIYEAGWDEAYAVDDNTIRVAISKLRDKIGADNIRTIRGLGYRLEK</sequence>
<dbReference type="SMART" id="SM00448">
    <property type="entry name" value="REC"/>
    <property type="match status" value="1"/>
</dbReference>
<dbReference type="InterPro" id="IPR036388">
    <property type="entry name" value="WH-like_DNA-bd_sf"/>
</dbReference>
<dbReference type="STRING" id="52689.AKG39_07730"/>
<dbReference type="Pfam" id="PF00072">
    <property type="entry name" value="Response_reg"/>
    <property type="match status" value="1"/>
</dbReference>
<dbReference type="PANTHER" id="PTHR48111:SF2">
    <property type="entry name" value="RESPONSE REGULATOR SAER"/>
    <property type="match status" value="1"/>
</dbReference>
<accession>A0A0L6U166</accession>
<feature type="DNA-binding region" description="OmpR/PhoB-type" evidence="7">
    <location>
        <begin position="129"/>
        <end position="223"/>
    </location>
</feature>
<dbReference type="GO" id="GO:0006355">
    <property type="term" value="P:regulation of DNA-templated transcription"/>
    <property type="evidence" value="ECO:0007669"/>
    <property type="project" value="InterPro"/>
</dbReference>
<dbReference type="PROSITE" id="PS50110">
    <property type="entry name" value="RESPONSE_REGULATORY"/>
    <property type="match status" value="1"/>
</dbReference>
<dbReference type="Gene3D" id="3.40.50.2300">
    <property type="match status" value="1"/>
</dbReference>
<dbReference type="SUPFAM" id="SSF46894">
    <property type="entry name" value="C-terminal effector domain of the bipartite response regulators"/>
    <property type="match status" value="1"/>
</dbReference>
<evidence type="ECO:0000256" key="4">
    <source>
        <dbReference type="ARBA" id="ARBA00023163"/>
    </source>
</evidence>
<dbReference type="InterPro" id="IPR016032">
    <property type="entry name" value="Sig_transdc_resp-reg_C-effctor"/>
</dbReference>
<dbReference type="InterPro" id="IPR001789">
    <property type="entry name" value="Sig_transdc_resp-reg_receiver"/>
</dbReference>
<dbReference type="AlphaFoldDB" id="A0A0L6U166"/>
<dbReference type="RefSeq" id="WP_050739809.1">
    <property type="nucleotide sequence ID" value="NZ_LGYO01000017.1"/>
</dbReference>
<dbReference type="CDD" id="cd17574">
    <property type="entry name" value="REC_OmpR"/>
    <property type="match status" value="1"/>
</dbReference>
<dbReference type="EMBL" id="LGYO01000017">
    <property type="protein sequence ID" value="KNZ42261.1"/>
    <property type="molecule type" value="Genomic_DNA"/>
</dbReference>
<dbReference type="PROSITE" id="PS51755">
    <property type="entry name" value="OMPR_PHOB"/>
    <property type="match status" value="1"/>
</dbReference>
<name>A0A0L6U166_9FIRM</name>
<dbReference type="GO" id="GO:0000976">
    <property type="term" value="F:transcription cis-regulatory region binding"/>
    <property type="evidence" value="ECO:0007669"/>
    <property type="project" value="TreeGrafter"/>
</dbReference>
<proteinExistence type="predicted"/>
<dbReference type="GO" id="GO:0000156">
    <property type="term" value="F:phosphorelay response regulator activity"/>
    <property type="evidence" value="ECO:0007669"/>
    <property type="project" value="TreeGrafter"/>
</dbReference>
<dbReference type="Gene3D" id="1.10.10.10">
    <property type="entry name" value="Winged helix-like DNA-binding domain superfamily/Winged helix DNA-binding domain"/>
    <property type="match status" value="1"/>
</dbReference>
<protein>
    <recommendedName>
        <fullName evidence="1">Stage 0 sporulation protein A homolog</fullName>
    </recommendedName>
</protein>
<feature type="domain" description="OmpR/PhoB-type" evidence="9">
    <location>
        <begin position="129"/>
        <end position="223"/>
    </location>
</feature>
<evidence type="ECO:0000256" key="3">
    <source>
        <dbReference type="ARBA" id="ARBA00023125"/>
    </source>
</evidence>
<evidence type="ECO:0000256" key="7">
    <source>
        <dbReference type="PROSITE-ProRule" id="PRU01091"/>
    </source>
</evidence>